<dbReference type="PROSITE" id="PS51159">
    <property type="entry name" value="CBM21"/>
    <property type="match status" value="1"/>
</dbReference>
<evidence type="ECO:0000256" key="1">
    <source>
        <dbReference type="ARBA" id="ARBA00022600"/>
    </source>
</evidence>
<evidence type="ECO:0000313" key="6">
    <source>
        <dbReference type="Proteomes" id="UP000694523"/>
    </source>
</evidence>
<dbReference type="Proteomes" id="UP000694523">
    <property type="component" value="Unplaced"/>
</dbReference>
<dbReference type="AlphaFoldDB" id="A0A8C6WHS9"/>
<dbReference type="GO" id="GO:0005979">
    <property type="term" value="P:regulation of glycogen biosynthetic process"/>
    <property type="evidence" value="ECO:0007669"/>
    <property type="project" value="TreeGrafter"/>
</dbReference>
<reference evidence="5" key="1">
    <citation type="submission" date="2025-08" db="UniProtKB">
        <authorList>
            <consortium name="Ensembl"/>
        </authorList>
    </citation>
    <scope>IDENTIFICATION</scope>
</reference>
<dbReference type="Gene3D" id="2.60.40.2440">
    <property type="entry name" value="Carbohydrate binding type-21 domain"/>
    <property type="match status" value="1"/>
</dbReference>
<name>A0A8C6WHS9_9GOBI</name>
<organism evidence="5 6">
    <name type="scientific">Neogobius melanostomus</name>
    <name type="common">round goby</name>
    <dbReference type="NCBI Taxonomy" id="47308"/>
    <lineage>
        <taxon>Eukaryota</taxon>
        <taxon>Metazoa</taxon>
        <taxon>Chordata</taxon>
        <taxon>Craniata</taxon>
        <taxon>Vertebrata</taxon>
        <taxon>Euteleostomi</taxon>
        <taxon>Actinopterygii</taxon>
        <taxon>Neopterygii</taxon>
        <taxon>Teleostei</taxon>
        <taxon>Neoteleostei</taxon>
        <taxon>Acanthomorphata</taxon>
        <taxon>Gobiaria</taxon>
        <taxon>Gobiiformes</taxon>
        <taxon>Gobioidei</taxon>
        <taxon>Gobiidae</taxon>
        <taxon>Benthophilinae</taxon>
        <taxon>Neogobiini</taxon>
        <taxon>Neogobius</taxon>
    </lineage>
</organism>
<evidence type="ECO:0000313" key="5">
    <source>
        <dbReference type="Ensembl" id="ENSNMLP00000008306.1"/>
    </source>
</evidence>
<feature type="domain" description="CBM21" evidence="4">
    <location>
        <begin position="158"/>
        <end position="266"/>
    </location>
</feature>
<evidence type="ECO:0000256" key="2">
    <source>
        <dbReference type="ARBA" id="ARBA00023277"/>
    </source>
</evidence>
<keyword evidence="6" id="KW-1185">Reference proteome</keyword>
<dbReference type="PANTHER" id="PTHR12307">
    <property type="entry name" value="PROTEIN PHOSPHATASE 1 REGULATORY SUBUNIT"/>
    <property type="match status" value="1"/>
</dbReference>
<dbReference type="GO" id="GO:0005977">
    <property type="term" value="P:glycogen metabolic process"/>
    <property type="evidence" value="ECO:0007669"/>
    <property type="project" value="UniProtKB-KW"/>
</dbReference>
<dbReference type="Ensembl" id="ENSNMLT00000009446.1">
    <property type="protein sequence ID" value="ENSNMLP00000008306.1"/>
    <property type="gene ID" value="ENSNMLG00000005904.1"/>
</dbReference>
<protein>
    <recommendedName>
        <fullName evidence="3">Protein phosphatase 1 regulatory subunit</fullName>
    </recommendedName>
</protein>
<reference evidence="5" key="2">
    <citation type="submission" date="2025-09" db="UniProtKB">
        <authorList>
            <consortium name="Ensembl"/>
        </authorList>
    </citation>
    <scope>IDENTIFICATION</scope>
</reference>
<dbReference type="PANTHER" id="PTHR12307:SF15">
    <property type="entry name" value="PROTEIN PHOSPHATASE 1 REGULATORY SUBUNIT 3C"/>
    <property type="match status" value="1"/>
</dbReference>
<keyword evidence="2 3" id="KW-0119">Carbohydrate metabolism</keyword>
<accession>A0A8C6WHS9</accession>
<sequence length="335" mass="37754">MSAASVLQSFSPTVMPGPVMPMDVAMRFYISHSPPPLRGFLSSYEDLQRGQKKRHRAVSEKLHYKPLRPCLSSQKAPEDEGCWAKADKKRVVFADMKGMSLTAIHVFSNFDDEFYQRNDDLQFDLSDLETATLDLKITTRPSLALDFKQPSVDYLDFRNRLLRNSVCLENCSLLERSLSGTIKVRNVGFEKSVQIRITYDSWASFTDVECTYMNNVYSCQDTDTFTFALELPVHVQPHNRVEFCICYNTQGQSFWDNNDGHNYSLKHVGVNGEDLPAPAAHPTFQSKPCNQPDVDFDQFGSPRMSSGIFPAGRAGARPTPACLTGKAERPLLLGR</sequence>
<dbReference type="InterPro" id="IPR017434">
    <property type="entry name" value="Pase-1_reg-su_3B/C/D_met"/>
</dbReference>
<evidence type="ECO:0000259" key="4">
    <source>
        <dbReference type="PROSITE" id="PS51159"/>
    </source>
</evidence>
<dbReference type="GO" id="GO:0008157">
    <property type="term" value="F:protein phosphatase 1 binding"/>
    <property type="evidence" value="ECO:0007669"/>
    <property type="project" value="TreeGrafter"/>
</dbReference>
<dbReference type="PIRSF" id="PIRSF038207">
    <property type="entry name" value="PP1_GT_animal"/>
    <property type="match status" value="1"/>
</dbReference>
<dbReference type="InterPro" id="IPR050782">
    <property type="entry name" value="PP1_regulatory_subunit_3"/>
</dbReference>
<dbReference type="InterPro" id="IPR005036">
    <property type="entry name" value="CBM21_dom"/>
</dbReference>
<dbReference type="Pfam" id="PF03370">
    <property type="entry name" value="CBM_21"/>
    <property type="match status" value="1"/>
</dbReference>
<dbReference type="FunFam" id="2.60.40.2440:FF:000001">
    <property type="entry name" value="Protein phosphatase 1 regulatory subunit 3C"/>
    <property type="match status" value="1"/>
</dbReference>
<evidence type="ECO:0000256" key="3">
    <source>
        <dbReference type="PIRNR" id="PIRNR038207"/>
    </source>
</evidence>
<dbReference type="GO" id="GO:2001069">
    <property type="term" value="F:glycogen binding"/>
    <property type="evidence" value="ECO:0007669"/>
    <property type="project" value="TreeGrafter"/>
</dbReference>
<proteinExistence type="predicted"/>
<keyword evidence="1 3" id="KW-0321">Glycogen metabolism</keyword>
<dbReference type="InterPro" id="IPR038175">
    <property type="entry name" value="CBM21_dom_sf"/>
</dbReference>
<dbReference type="GO" id="GO:0000164">
    <property type="term" value="C:protein phosphatase type 1 complex"/>
    <property type="evidence" value="ECO:0007669"/>
    <property type="project" value="TreeGrafter"/>
</dbReference>